<evidence type="ECO:0000256" key="1">
    <source>
        <dbReference type="SAM" id="Coils"/>
    </source>
</evidence>
<feature type="domain" description="Core shell protein Gag P30" evidence="3">
    <location>
        <begin position="168"/>
        <end position="363"/>
    </location>
</feature>
<dbReference type="PANTHER" id="PTHR33166">
    <property type="entry name" value="GAG_P30 DOMAIN-CONTAINING PROTEIN"/>
    <property type="match status" value="1"/>
</dbReference>
<evidence type="ECO:0000313" key="5">
    <source>
        <dbReference type="Proteomes" id="UP000694396"/>
    </source>
</evidence>
<organism evidence="4 5">
    <name type="scientific">Cyanoderma ruficeps</name>
    <name type="common">rufous-capped babbler</name>
    <dbReference type="NCBI Taxonomy" id="181631"/>
    <lineage>
        <taxon>Eukaryota</taxon>
        <taxon>Metazoa</taxon>
        <taxon>Chordata</taxon>
        <taxon>Craniata</taxon>
        <taxon>Vertebrata</taxon>
        <taxon>Euteleostomi</taxon>
        <taxon>Archelosauria</taxon>
        <taxon>Archosauria</taxon>
        <taxon>Dinosauria</taxon>
        <taxon>Saurischia</taxon>
        <taxon>Theropoda</taxon>
        <taxon>Coelurosauria</taxon>
        <taxon>Aves</taxon>
        <taxon>Neognathae</taxon>
        <taxon>Neoaves</taxon>
        <taxon>Telluraves</taxon>
        <taxon>Australaves</taxon>
        <taxon>Passeriformes</taxon>
        <taxon>Sylvioidea</taxon>
        <taxon>Timaliidae</taxon>
        <taxon>Cyanoderma</taxon>
    </lineage>
</organism>
<dbReference type="Gene3D" id="1.10.375.10">
    <property type="entry name" value="Human Immunodeficiency Virus Type 1 Capsid Protein"/>
    <property type="match status" value="1"/>
</dbReference>
<dbReference type="SUPFAM" id="SSF47836">
    <property type="entry name" value="Retroviral matrix proteins"/>
    <property type="match status" value="1"/>
</dbReference>
<dbReference type="Ensembl" id="ENSCRFT00000008898.1">
    <property type="protein sequence ID" value="ENSCRFP00000008587.1"/>
    <property type="gene ID" value="ENSCRFG00000006742.1"/>
</dbReference>
<sequence length="448" mass="51798">MPSGAGQEKVLKIPRESPLGWMLENWADCPQRRKLSKEKMVHYCTEGWGGKEIRHHVVWPVFGTFEPWVGKALNRFVAKEKPYDWEENIYAEVWEPRASLYPVKEWAPPPPPEGTAASRPALPVPDESRAHLVRKEEGEEGPSSMYPLREVPMATGVIGFVNVPINTSDVRAFKKEMGKLMGDPLGVAERLDEFLGTSIYNYEDLCLILRSLFNTEERDMIRRAAIREWERRNPQGERGEQKWPNVDPGWNPQSGDGRRNMMDLRNMIIQGVREAVPRGQNISKILGECQKRDESPSEWVERLRRGLQTYLGTDPDSPVGEVLLKTQFVAKSWEDIRRKLEKIENWQEKELQELLREAQKVYMRKEDKRNRSQARVMVAAVREAQRQDQNPGKGRANQTRGGQGKSQATANRSSPRTREDVECFYCKKGHFKKDCVKRIKDEQVFKED</sequence>
<keyword evidence="1" id="KW-0175">Coiled coil</keyword>
<keyword evidence="5" id="KW-1185">Reference proteome</keyword>
<feature type="region of interest" description="Disordered" evidence="2">
    <location>
        <begin position="232"/>
        <end position="258"/>
    </location>
</feature>
<reference evidence="4" key="2">
    <citation type="submission" date="2025-09" db="UniProtKB">
        <authorList>
            <consortium name="Ensembl"/>
        </authorList>
    </citation>
    <scope>IDENTIFICATION</scope>
</reference>
<feature type="compositionally biased region" description="Polar residues" evidence="2">
    <location>
        <begin position="396"/>
        <end position="414"/>
    </location>
</feature>
<evidence type="ECO:0000259" key="3">
    <source>
        <dbReference type="Pfam" id="PF02093"/>
    </source>
</evidence>
<dbReference type="GO" id="GO:0008270">
    <property type="term" value="F:zinc ion binding"/>
    <property type="evidence" value="ECO:0007669"/>
    <property type="project" value="InterPro"/>
</dbReference>
<dbReference type="InterPro" id="IPR010999">
    <property type="entry name" value="Retrovr_matrix"/>
</dbReference>
<dbReference type="InterPro" id="IPR003036">
    <property type="entry name" value="Gag_P30"/>
</dbReference>
<proteinExistence type="predicted"/>
<dbReference type="InterPro" id="IPR050462">
    <property type="entry name" value="Retroviral_Gag-Pol_poly"/>
</dbReference>
<evidence type="ECO:0000256" key="2">
    <source>
        <dbReference type="SAM" id="MobiDB-lite"/>
    </source>
</evidence>
<reference evidence="4" key="1">
    <citation type="submission" date="2025-08" db="UniProtKB">
        <authorList>
            <consortium name="Ensembl"/>
        </authorList>
    </citation>
    <scope>IDENTIFICATION</scope>
</reference>
<dbReference type="InterPro" id="IPR036946">
    <property type="entry name" value="G_retro_matrix_sf"/>
</dbReference>
<dbReference type="SUPFAM" id="SSF47943">
    <property type="entry name" value="Retrovirus capsid protein, N-terminal core domain"/>
    <property type="match status" value="1"/>
</dbReference>
<dbReference type="Pfam" id="PF02093">
    <property type="entry name" value="Gag_p30"/>
    <property type="match status" value="1"/>
</dbReference>
<dbReference type="GO" id="GO:0003676">
    <property type="term" value="F:nucleic acid binding"/>
    <property type="evidence" value="ECO:0007669"/>
    <property type="project" value="InterPro"/>
</dbReference>
<dbReference type="Gene3D" id="1.10.150.180">
    <property type="entry name" value="Gamma-retroviral matrix domain"/>
    <property type="match status" value="1"/>
</dbReference>
<dbReference type="Proteomes" id="UP000694396">
    <property type="component" value="Unplaced"/>
</dbReference>
<evidence type="ECO:0000313" key="4">
    <source>
        <dbReference type="Ensembl" id="ENSCRFP00000008587.1"/>
    </source>
</evidence>
<dbReference type="InterPro" id="IPR036875">
    <property type="entry name" value="Znf_CCHC_sf"/>
</dbReference>
<name>A0A8C3QNC9_9PASS</name>
<dbReference type="GO" id="GO:0019068">
    <property type="term" value="P:virion assembly"/>
    <property type="evidence" value="ECO:0007669"/>
    <property type="project" value="InterPro"/>
</dbReference>
<protein>
    <recommendedName>
        <fullName evidence="3">Core shell protein Gag P30 domain-containing protein</fullName>
    </recommendedName>
</protein>
<dbReference type="SUPFAM" id="SSF57756">
    <property type="entry name" value="Retrovirus zinc finger-like domains"/>
    <property type="match status" value="1"/>
</dbReference>
<feature type="compositionally biased region" description="Basic and acidic residues" evidence="2">
    <location>
        <begin position="232"/>
        <end position="241"/>
    </location>
</feature>
<accession>A0A8C3QNC9</accession>
<dbReference type="InterPro" id="IPR008919">
    <property type="entry name" value="Retrov_capsid_N"/>
</dbReference>
<dbReference type="AlphaFoldDB" id="A0A8C3QNC9"/>
<feature type="region of interest" description="Disordered" evidence="2">
    <location>
        <begin position="383"/>
        <end position="419"/>
    </location>
</feature>
<feature type="coiled-coil region" evidence="1">
    <location>
        <begin position="337"/>
        <end position="375"/>
    </location>
</feature>